<evidence type="ECO:0000313" key="2">
    <source>
        <dbReference type="Proteomes" id="UP000253951"/>
    </source>
</evidence>
<accession>A0A345H9K8</accession>
<dbReference type="KEGG" id="fat:DVK85_03110"/>
<protein>
    <submittedName>
        <fullName evidence="1">Uncharacterized protein</fullName>
    </submittedName>
</protein>
<evidence type="ECO:0000313" key="1">
    <source>
        <dbReference type="EMBL" id="AXG73268.1"/>
    </source>
</evidence>
<dbReference type="Proteomes" id="UP000253951">
    <property type="component" value="Chromosome"/>
</dbReference>
<dbReference type="EMBL" id="CP031188">
    <property type="protein sequence ID" value="AXG73268.1"/>
    <property type="molecule type" value="Genomic_DNA"/>
</dbReference>
<proteinExistence type="predicted"/>
<sequence>MVNSNEYISLKKNREIFIGKMNFTGKVSDIDTKAKLLSWINTNISITDFANYNEAETGYDNLLASEKIVTINNLEFYKELQKEPSIGGSFLNLTEPEPVPTDACGCGSAYSLTMAGIAADRAADYDAATSVTDLSDFDSIDDFAGAVADMNNCYQAAIDQAWSDFRLCIYNCN</sequence>
<keyword evidence="2" id="KW-1185">Reference proteome</keyword>
<organism evidence="1 2">
    <name type="scientific">Flavobacterium arcticum</name>
    <dbReference type="NCBI Taxonomy" id="1784713"/>
    <lineage>
        <taxon>Bacteria</taxon>
        <taxon>Pseudomonadati</taxon>
        <taxon>Bacteroidota</taxon>
        <taxon>Flavobacteriia</taxon>
        <taxon>Flavobacteriales</taxon>
        <taxon>Flavobacteriaceae</taxon>
        <taxon>Flavobacterium</taxon>
    </lineage>
</organism>
<gene>
    <name evidence="1" type="ORF">DVK85_03110</name>
</gene>
<dbReference type="AlphaFoldDB" id="A0A345H9K8"/>
<name>A0A345H9K8_9FLAO</name>
<reference evidence="1 2" key="1">
    <citation type="submission" date="2018-07" db="EMBL/GenBank/DDBJ databases">
        <title>Complete genome sequence of Flavobacterium arcticum type strain SM1502T.</title>
        <authorList>
            <person name="Li Y."/>
            <person name="Li D.-D."/>
        </authorList>
    </citation>
    <scope>NUCLEOTIDE SEQUENCE [LARGE SCALE GENOMIC DNA]</scope>
    <source>
        <strain evidence="1 2">SM1502</strain>
    </source>
</reference>